<dbReference type="EMBL" id="CP121682">
    <property type="protein sequence ID" value="WGD40985.1"/>
    <property type="molecule type" value="Genomic_DNA"/>
</dbReference>
<evidence type="ECO:0000313" key="1">
    <source>
        <dbReference type="EMBL" id="WGD40985.1"/>
    </source>
</evidence>
<sequence>MTSPESVLIGFPGGDDDAGRTLARRLADAVIERGGRAAVLSGDAVPDGVRAAARPPEGRPALAVEVTGGPRADEPLLVGPAEPDPVGRLLGELERHGLPGGAPSTPYSAEEQDEVARRLEALGYID</sequence>
<evidence type="ECO:0000313" key="2">
    <source>
        <dbReference type="Proteomes" id="UP001216440"/>
    </source>
</evidence>
<protein>
    <submittedName>
        <fullName evidence="1">Uncharacterized protein</fullName>
    </submittedName>
</protein>
<accession>A0ABY8JYN7</accession>
<dbReference type="Proteomes" id="UP001216440">
    <property type="component" value="Chromosome"/>
</dbReference>
<organism evidence="1 2">
    <name type="scientific">Streptomyces cathayae</name>
    <dbReference type="NCBI Taxonomy" id="3031124"/>
    <lineage>
        <taxon>Bacteria</taxon>
        <taxon>Bacillati</taxon>
        <taxon>Actinomycetota</taxon>
        <taxon>Actinomycetes</taxon>
        <taxon>Kitasatosporales</taxon>
        <taxon>Streptomycetaceae</taxon>
        <taxon>Streptomyces</taxon>
    </lineage>
</organism>
<reference evidence="1 2" key="1">
    <citation type="submission" date="2023-03" db="EMBL/GenBank/DDBJ databases">
        <authorList>
            <person name="Mo P."/>
        </authorList>
    </citation>
    <scope>NUCLEOTIDE SEQUENCE [LARGE SCALE GENOMIC DNA]</scope>
    <source>
        <strain evidence="1 2">HUAS 5</strain>
    </source>
</reference>
<name>A0ABY8JYN7_9ACTN</name>
<proteinExistence type="predicted"/>
<gene>
    <name evidence="1" type="ORF">PYS65_12915</name>
</gene>
<dbReference type="RefSeq" id="WP_279334104.1">
    <property type="nucleotide sequence ID" value="NZ_CP121682.1"/>
</dbReference>
<keyword evidence="2" id="KW-1185">Reference proteome</keyword>